<name>A0ACC0V9I7_9HYPO</name>
<protein>
    <submittedName>
        <fullName evidence="1">Uncharacterized protein</fullName>
    </submittedName>
</protein>
<keyword evidence="2" id="KW-1185">Reference proteome</keyword>
<gene>
    <name evidence="1" type="ORF">N3K66_001908</name>
</gene>
<comment type="caution">
    <text evidence="1">The sequence shown here is derived from an EMBL/GenBank/DDBJ whole genome shotgun (WGS) entry which is preliminary data.</text>
</comment>
<reference evidence="1" key="1">
    <citation type="submission" date="2022-10" db="EMBL/GenBank/DDBJ databases">
        <title>Complete Genome of Trichothecium roseum strain YXFP-22015, a Plant Pathogen Isolated from Citrus.</title>
        <authorList>
            <person name="Wang Y."/>
            <person name="Zhu L."/>
        </authorList>
    </citation>
    <scope>NUCLEOTIDE SEQUENCE</scope>
    <source>
        <strain evidence="1">YXFP-22015</strain>
    </source>
</reference>
<accession>A0ACC0V9I7</accession>
<sequence length="669" mass="74236">MPGTVISSGVDTVIVRSGERYGRLSNIRSRSSKPVSIGFTRYASLDLQLERCSQEQAVDRKALSLEVDDATSSSTSFLKDALDLAHDSRNAQSSVIIRLIFSKEEGYVIRCDFVQRRFEGCPFAQKAQSFLSPLQHVKAASDHLSLGEANLHELVSMAVGGILASHTSSEQQNVLLDGLDAETENRLSFPWLCKEPIARKRIVWVQGREDFASIHRAYEGAWALGIDLVIIDQAGHWLEDNNGPYAYLREAFIPRSIDVDADFPERIANAVREYPLPVDGLVTISDVRLPSIAKASEMLGLPTSPYESYKLAGDKGVTRLMEEPRPGDFTAVVTSVEELKSLVEKQVEEIRFPLIVKPCLGWNSDCVSKVKNLDELQIAVGRACGRHANAPTKVTRAVIEPYIGGPEVDANFILLDGEVLFFQVSDDFPSTGDTPAAARSPEAAAAPNFMETIMMLPSGLPDDEQAILRDSLKKSIFRQGFSSGVVHCEARVRDSRTRYEPRSDNGLVDLTIPESNPDQEPSCYLHEINFRPPGYFSSVSVMLAHGIDYYTVRMLFALGDAQERIRAMSVPFKSDTQYTLGIAVFPADRTGIMETPDAIVEMMNKYPWMKEWIADYQTMRKGGSKVFGPGESELWYVGYASVLSRSGRGKCLERIQKVKDSFSFRLVGE</sequence>
<dbReference type="Proteomes" id="UP001163324">
    <property type="component" value="Chromosome 2"/>
</dbReference>
<evidence type="ECO:0000313" key="1">
    <source>
        <dbReference type="EMBL" id="KAI9902556.1"/>
    </source>
</evidence>
<dbReference type="EMBL" id="CM047941">
    <property type="protein sequence ID" value="KAI9902556.1"/>
    <property type="molecule type" value="Genomic_DNA"/>
</dbReference>
<organism evidence="1 2">
    <name type="scientific">Trichothecium roseum</name>
    <dbReference type="NCBI Taxonomy" id="47278"/>
    <lineage>
        <taxon>Eukaryota</taxon>
        <taxon>Fungi</taxon>
        <taxon>Dikarya</taxon>
        <taxon>Ascomycota</taxon>
        <taxon>Pezizomycotina</taxon>
        <taxon>Sordariomycetes</taxon>
        <taxon>Hypocreomycetidae</taxon>
        <taxon>Hypocreales</taxon>
        <taxon>Hypocreales incertae sedis</taxon>
        <taxon>Trichothecium</taxon>
    </lineage>
</organism>
<proteinExistence type="predicted"/>
<evidence type="ECO:0000313" key="2">
    <source>
        <dbReference type="Proteomes" id="UP001163324"/>
    </source>
</evidence>